<reference evidence="2 3" key="1">
    <citation type="submission" date="2024-04" db="EMBL/GenBank/DDBJ databases">
        <authorList>
            <person name="Waldvogel A.-M."/>
            <person name="Schoenle A."/>
        </authorList>
    </citation>
    <scope>NUCLEOTIDE SEQUENCE [LARGE SCALE GENOMIC DNA]</scope>
</reference>
<protein>
    <recommendedName>
        <fullName evidence="4">Mif2/CENP-C cupin domain-containing protein</fullName>
    </recommendedName>
</protein>
<evidence type="ECO:0000256" key="1">
    <source>
        <dbReference type="SAM" id="MobiDB-lite"/>
    </source>
</evidence>
<dbReference type="InterPro" id="IPR014710">
    <property type="entry name" value="RmlC-like_jellyroll"/>
</dbReference>
<gene>
    <name evidence="2" type="ORF">KC01_LOCUS25589</name>
</gene>
<feature type="compositionally biased region" description="Basic and acidic residues" evidence="1">
    <location>
        <begin position="272"/>
        <end position="299"/>
    </location>
</feature>
<accession>A0AAV2L3N6</accession>
<feature type="compositionally biased region" description="Basic residues" evidence="1">
    <location>
        <begin position="359"/>
        <end position="369"/>
    </location>
</feature>
<feature type="region of interest" description="Disordered" evidence="1">
    <location>
        <begin position="167"/>
        <end position="538"/>
    </location>
</feature>
<dbReference type="Proteomes" id="UP001497482">
    <property type="component" value="Chromosome 21"/>
</dbReference>
<feature type="compositionally biased region" description="Basic and acidic residues" evidence="1">
    <location>
        <begin position="403"/>
        <end position="422"/>
    </location>
</feature>
<evidence type="ECO:0000313" key="3">
    <source>
        <dbReference type="Proteomes" id="UP001497482"/>
    </source>
</evidence>
<feature type="compositionally biased region" description="Low complexity" evidence="1">
    <location>
        <begin position="316"/>
        <end position="328"/>
    </location>
</feature>
<feature type="compositionally biased region" description="Basic and acidic residues" evidence="1">
    <location>
        <begin position="59"/>
        <end position="76"/>
    </location>
</feature>
<dbReference type="EMBL" id="OZ035843">
    <property type="protein sequence ID" value="CAL1597013.1"/>
    <property type="molecule type" value="Genomic_DNA"/>
</dbReference>
<feature type="compositionally biased region" description="Basic and acidic residues" evidence="1">
    <location>
        <begin position="206"/>
        <end position="228"/>
    </location>
</feature>
<dbReference type="AlphaFoldDB" id="A0AAV2L3N6"/>
<proteinExistence type="predicted"/>
<feature type="compositionally biased region" description="Basic residues" evidence="1">
    <location>
        <begin position="389"/>
        <end position="401"/>
    </location>
</feature>
<dbReference type="Gene3D" id="2.60.120.10">
    <property type="entry name" value="Jelly Rolls"/>
    <property type="match status" value="1"/>
</dbReference>
<feature type="compositionally biased region" description="Basic and acidic residues" evidence="1">
    <location>
        <begin position="505"/>
        <end position="516"/>
    </location>
</feature>
<name>A0AAV2L3N6_KNICA</name>
<feature type="compositionally biased region" description="Basic residues" evidence="1">
    <location>
        <begin position="474"/>
        <end position="485"/>
    </location>
</feature>
<organism evidence="2 3">
    <name type="scientific">Knipowitschia caucasica</name>
    <name type="common">Caucasian dwarf goby</name>
    <name type="synonym">Pomatoschistus caucasicus</name>
    <dbReference type="NCBI Taxonomy" id="637954"/>
    <lineage>
        <taxon>Eukaryota</taxon>
        <taxon>Metazoa</taxon>
        <taxon>Chordata</taxon>
        <taxon>Craniata</taxon>
        <taxon>Vertebrata</taxon>
        <taxon>Euteleostomi</taxon>
        <taxon>Actinopterygii</taxon>
        <taxon>Neopterygii</taxon>
        <taxon>Teleostei</taxon>
        <taxon>Neoteleostei</taxon>
        <taxon>Acanthomorphata</taxon>
        <taxon>Gobiaria</taxon>
        <taxon>Gobiiformes</taxon>
        <taxon>Gobioidei</taxon>
        <taxon>Gobiidae</taxon>
        <taxon>Gobiinae</taxon>
        <taxon>Knipowitschia</taxon>
    </lineage>
</organism>
<sequence length="783" mass="87468">MDDYFPTLKRPKKKLVFPTTNSSVPCQWAEGDLENVDKMFEDLDSKIEDFPSPSPEINIPKHVEGDMDGDGDKEGKPYPSVSPELAIDSETPFKRHGPVKTSSPIEQNVIQHKNKQKKNEDNSASPILFDCEENNQDLEIVGQTSEKRRYIRKDESDDSMFETLPKTFVINKMSTQKKPARSKPSTPSCPPLSPERFEATPAAPEKPAESVPTREKMTAFLQKLRDAGQPKPASTGLLQAKVQPQVTESEPEDDFLILEDDAPLQKKSKPLKGNDGDCLKKTPVKADRKQADVLEERSPAPDCESPIPGVNNLKASSMEGSSIEESSGVLVKRKRKRTGQWWLVSPQSPQQQPTDKQPAVKKRKERIKKVIPSSSSDDAQKPKAERKNNKQRTLRKARTVRRIMSEDSEKDFQESSQDKALDQDFDSSPLVFAPKEPGTSSEHLFSKVYKKQNTPRGKLASPTRPDEQFGSKGTTHRARKSHTHQRQVTSTPEDKQGELLQPQKRQSEKGKTLSETKKRRKPVRCPSKPPGGAVEQSVASHGGLYGTINVEPPLNKKKNTKRLTKQNNINPPAAEDAEADHNVVCMEVEEANRNPGISTIIRSGPPSMIGLGNYEEDEDIELPSSLVQPALCASDLCAPPLRPLVLQPKDRVNLQEWLKCLWPATDRGCEITPDHFEWYGYQGRAFGLTVDIQTSSICNGKMLLGSFMKKPLWVDHSARTVFNLLTSSVSLIVDRNKSCYSAGQSFMVPPGQAYSIHNLCAQPAVLYFTRVYEEESDTQDINM</sequence>
<keyword evidence="3" id="KW-1185">Reference proteome</keyword>
<evidence type="ECO:0008006" key="4">
    <source>
        <dbReference type="Google" id="ProtNLM"/>
    </source>
</evidence>
<evidence type="ECO:0000313" key="2">
    <source>
        <dbReference type="EMBL" id="CAL1597013.1"/>
    </source>
</evidence>
<feature type="compositionally biased region" description="Polar residues" evidence="1">
    <location>
        <begin position="345"/>
        <end position="355"/>
    </location>
</feature>
<feature type="region of interest" description="Disordered" evidence="1">
    <location>
        <begin position="46"/>
        <end position="130"/>
    </location>
</feature>
<feature type="compositionally biased region" description="Basic and acidic residues" evidence="1">
    <location>
        <begin position="378"/>
        <end position="388"/>
    </location>
</feature>
<feature type="compositionally biased region" description="Polar residues" evidence="1">
    <location>
        <begin position="100"/>
        <end position="111"/>
    </location>
</feature>
<feature type="compositionally biased region" description="Acidic residues" evidence="1">
    <location>
        <begin position="249"/>
        <end position="262"/>
    </location>
</feature>